<dbReference type="InterPro" id="IPR000157">
    <property type="entry name" value="TIR_dom"/>
</dbReference>
<comment type="similarity">
    <text evidence="9">Belongs to the disease resistance TIR-NB-LRR family.</text>
</comment>
<name>A0AA39D8P8_VITRO</name>
<reference evidence="12 13" key="1">
    <citation type="journal article" date="2023" name="BMC Biotechnol.">
        <title>Vitis rotundifolia cv Carlos genome sequencing.</title>
        <authorList>
            <person name="Huff M."/>
            <person name="Hulse-Kemp A."/>
            <person name="Scheffler B."/>
            <person name="Youngblood R."/>
            <person name="Simpson S."/>
            <person name="Babiker E."/>
            <person name="Staton M."/>
        </authorList>
    </citation>
    <scope>NUCLEOTIDE SEQUENCE [LARGE SCALE GENOMIC DNA]</scope>
    <source>
        <tissue evidence="12">Leaf</tissue>
    </source>
</reference>
<dbReference type="GO" id="GO:0050832">
    <property type="term" value="P:defense response to fungus"/>
    <property type="evidence" value="ECO:0007669"/>
    <property type="project" value="UniProtKB-ARBA"/>
</dbReference>
<dbReference type="Pfam" id="PF23282">
    <property type="entry name" value="WHD_ROQ1"/>
    <property type="match status" value="1"/>
</dbReference>
<dbReference type="Pfam" id="PF01582">
    <property type="entry name" value="TIR"/>
    <property type="match status" value="1"/>
</dbReference>
<keyword evidence="8" id="KW-0539">Nucleus</keyword>
<feature type="domain" description="TIR" evidence="11">
    <location>
        <begin position="12"/>
        <end position="171"/>
    </location>
</feature>
<evidence type="ECO:0000256" key="9">
    <source>
        <dbReference type="ARBA" id="ARBA00061488"/>
    </source>
</evidence>
<dbReference type="GO" id="GO:0043531">
    <property type="term" value="F:ADP binding"/>
    <property type="evidence" value="ECO:0007669"/>
    <property type="project" value="InterPro"/>
</dbReference>
<dbReference type="PANTHER" id="PTHR11017">
    <property type="entry name" value="LEUCINE-RICH REPEAT-CONTAINING PROTEIN"/>
    <property type="match status" value="1"/>
</dbReference>
<dbReference type="Pfam" id="PF00931">
    <property type="entry name" value="NB-ARC"/>
    <property type="match status" value="1"/>
</dbReference>
<evidence type="ECO:0000256" key="8">
    <source>
        <dbReference type="ARBA" id="ARBA00023242"/>
    </source>
</evidence>
<organism evidence="12 13">
    <name type="scientific">Vitis rotundifolia</name>
    <name type="common">Muscadine grape</name>
    <dbReference type="NCBI Taxonomy" id="103349"/>
    <lineage>
        <taxon>Eukaryota</taxon>
        <taxon>Viridiplantae</taxon>
        <taxon>Streptophyta</taxon>
        <taxon>Embryophyta</taxon>
        <taxon>Tracheophyta</taxon>
        <taxon>Spermatophyta</taxon>
        <taxon>Magnoliopsida</taxon>
        <taxon>eudicotyledons</taxon>
        <taxon>Gunneridae</taxon>
        <taxon>Pentapetalae</taxon>
        <taxon>rosids</taxon>
        <taxon>Vitales</taxon>
        <taxon>Vitaceae</taxon>
        <taxon>Viteae</taxon>
        <taxon>Vitis</taxon>
    </lineage>
</organism>
<keyword evidence="6" id="KW-0611">Plant defense</keyword>
<dbReference type="InterPro" id="IPR036390">
    <property type="entry name" value="WH_DNA-bd_sf"/>
</dbReference>
<accession>A0AA39D8P8</accession>
<dbReference type="InterPro" id="IPR055414">
    <property type="entry name" value="LRR_R13L4/SHOC2-like"/>
</dbReference>
<evidence type="ECO:0000256" key="2">
    <source>
        <dbReference type="ARBA" id="ARBA00004496"/>
    </source>
</evidence>
<evidence type="ECO:0000256" key="3">
    <source>
        <dbReference type="ARBA" id="ARBA00022490"/>
    </source>
</evidence>
<dbReference type="PROSITE" id="PS51450">
    <property type="entry name" value="LRR"/>
    <property type="match status" value="1"/>
</dbReference>
<comment type="caution">
    <text evidence="12">The sequence shown here is derived from an EMBL/GenBank/DDBJ whole genome shotgun (WGS) entry which is preliminary data.</text>
</comment>
<dbReference type="GO" id="GO:0005634">
    <property type="term" value="C:nucleus"/>
    <property type="evidence" value="ECO:0007669"/>
    <property type="project" value="UniProtKB-SubCell"/>
</dbReference>
<dbReference type="Gene3D" id="3.40.50.300">
    <property type="entry name" value="P-loop containing nucleotide triphosphate hydrolases"/>
    <property type="match status" value="1"/>
</dbReference>
<gene>
    <name evidence="12" type="ORF">PVL29_024805</name>
</gene>
<dbReference type="Pfam" id="PF23598">
    <property type="entry name" value="LRR_14"/>
    <property type="match status" value="1"/>
</dbReference>
<dbReference type="SUPFAM" id="SSF52200">
    <property type="entry name" value="Toll/Interleukin receptor TIR domain"/>
    <property type="match status" value="1"/>
</dbReference>
<evidence type="ECO:0000256" key="6">
    <source>
        <dbReference type="ARBA" id="ARBA00022821"/>
    </source>
</evidence>
<dbReference type="AlphaFoldDB" id="A0AA39D8P8"/>
<dbReference type="InterPro" id="IPR032675">
    <property type="entry name" value="LRR_dom_sf"/>
</dbReference>
<dbReference type="EMBL" id="JARBHA010000018">
    <property type="protein sequence ID" value="KAJ9675998.1"/>
    <property type="molecule type" value="Genomic_DNA"/>
</dbReference>
<evidence type="ECO:0000259" key="11">
    <source>
        <dbReference type="PROSITE" id="PS50104"/>
    </source>
</evidence>
<evidence type="ECO:0000313" key="12">
    <source>
        <dbReference type="EMBL" id="KAJ9675998.1"/>
    </source>
</evidence>
<keyword evidence="5" id="KW-0677">Repeat</keyword>
<dbReference type="InterPro" id="IPR042197">
    <property type="entry name" value="Apaf_helical"/>
</dbReference>
<dbReference type="InterPro" id="IPR027417">
    <property type="entry name" value="P-loop_NTPase"/>
</dbReference>
<dbReference type="InterPro" id="IPR002182">
    <property type="entry name" value="NB-ARC"/>
</dbReference>
<keyword evidence="3" id="KW-0963">Cytoplasm</keyword>
<dbReference type="InterPro" id="IPR001611">
    <property type="entry name" value="Leu-rich_rpt"/>
</dbReference>
<dbReference type="InterPro" id="IPR035897">
    <property type="entry name" value="Toll_tir_struct_dom_sf"/>
</dbReference>
<dbReference type="SMART" id="SM00255">
    <property type="entry name" value="TIR"/>
    <property type="match status" value="1"/>
</dbReference>
<comment type="subcellular location">
    <subcellularLocation>
        <location evidence="2">Cytoplasm</location>
    </subcellularLocation>
    <subcellularLocation>
        <location evidence="1">Nucleus</location>
    </subcellularLocation>
</comment>
<dbReference type="Pfam" id="PF07725">
    <property type="entry name" value="LRR_3"/>
    <property type="match status" value="1"/>
</dbReference>
<keyword evidence="7" id="KW-0520">NAD</keyword>
<keyword evidence="4" id="KW-0433">Leucine-rich repeat</keyword>
<evidence type="ECO:0000256" key="1">
    <source>
        <dbReference type="ARBA" id="ARBA00004123"/>
    </source>
</evidence>
<protein>
    <recommendedName>
        <fullName evidence="11">TIR domain-containing protein</fullName>
    </recommendedName>
</protein>
<dbReference type="SUPFAM" id="SSF46785">
    <property type="entry name" value="Winged helix' DNA-binding domain"/>
    <property type="match status" value="1"/>
</dbReference>
<dbReference type="GO" id="GO:0007165">
    <property type="term" value="P:signal transduction"/>
    <property type="evidence" value="ECO:0007669"/>
    <property type="project" value="InterPro"/>
</dbReference>
<dbReference type="PROSITE" id="PS50104">
    <property type="entry name" value="TIR"/>
    <property type="match status" value="1"/>
</dbReference>
<dbReference type="InterPro" id="IPR058192">
    <property type="entry name" value="WHD_ROQ1-like"/>
</dbReference>
<dbReference type="GO" id="GO:0043068">
    <property type="term" value="P:positive regulation of programmed cell death"/>
    <property type="evidence" value="ECO:0007669"/>
    <property type="project" value="UniProtKB-ARBA"/>
</dbReference>
<dbReference type="Proteomes" id="UP001168098">
    <property type="component" value="Unassembled WGS sequence"/>
</dbReference>
<sequence>MAFASCSSSSQGCYDVFLSFSGEDTRNNFIAHLYQELRTKGINTFIDDEKLERGGVISPALVTAIENSMFSIIVLSENCASSKWCLEELVKVLECMKTRGRRVLPIFYNVDPSDVKKHRGKFGAALAEHEKNLTENMERVQIWKDALTQVANLSGWDSRNKKMRLCLESDDVRMIGIWGMGGIGKTTLARVLYNKISRQFEAHSFLEDVGKIWANEAYWRKKDLNMKGLTSIKARLHSKKVLVVLNNVNDPTIFECLIGNQDWFGPGSKIIITARDKCLLISHGVDYYEVPKFNSGEAYEFIKRHSLKYEFLRGDFMELSTSMIGYAQGLPLALKVLCPILFSMSKEESRNQVDKLKSTLNKKIEEVLRISYDGLDDKEKNIFLDIACFFKGEDKDYVIEILDSCGFFSLCGIRTLIDKSLIKMGLEIVRQQSLQELGKRSRLLFHEDISDVLKKNTGSEKIEGIFLNLFHLQETIDFTTQAFIGMSRLRLLKVYQSDKISRSSEDTFKKENFQVGFTSNFKFCYDELRYLDLYGYSLKSLPNDFNAKNLVHLSMPCSHIKQLWKGIKVLEKLKCMDLSHSKYLLETPNLSRVTNLERLVLEDCVSLSKVHPSLGDLKNLKFLSLKNCKMLKSLPSSAYDLKSLETLILSGCSKFEQFPKSFGNLEMLKELYAGGTALKELPSSLSSLRNLKKLSFEGCKGPPSAAWLFPRSSNSTGFILHNLSGLCSLGKLDLRDCNLSDETNLSSLVCLSSLKELYLCGNNFVTLPNLSRLSRLEFFGLENCTSLQELPDLPPSNIAVVDAGNCTSLKNVSFPNVQSFLLKNPVNMEEVIAELPPNWFNSNLLGFGFAIVVSKCSSVYFSYKVSCSLFHSISSHFIDGLEILPSLWFDSHRLKLDHVNLLYVPLSSFSDWLLWDVIDLLNSDNNWHQVTLIKASFKLVSYGVSEVKRYRIGLAYSNDDVNLNNPPMIQFGSISSPSFPLPIKPTVVLTEFPEEEPGRSVDGSDLDNSGYYTADEGKPAETACLL</sequence>
<dbReference type="Gene3D" id="3.80.10.10">
    <property type="entry name" value="Ribonuclease Inhibitor"/>
    <property type="match status" value="2"/>
</dbReference>
<dbReference type="InterPro" id="IPR044974">
    <property type="entry name" value="Disease_R_plants"/>
</dbReference>
<evidence type="ECO:0000313" key="13">
    <source>
        <dbReference type="Proteomes" id="UP001168098"/>
    </source>
</evidence>
<dbReference type="SUPFAM" id="SSF52540">
    <property type="entry name" value="P-loop containing nucleoside triphosphate hydrolases"/>
    <property type="match status" value="1"/>
</dbReference>
<evidence type="ECO:0000256" key="10">
    <source>
        <dbReference type="SAM" id="MobiDB-lite"/>
    </source>
</evidence>
<dbReference type="SUPFAM" id="SSF52058">
    <property type="entry name" value="L domain-like"/>
    <property type="match status" value="1"/>
</dbReference>
<evidence type="ECO:0000256" key="7">
    <source>
        <dbReference type="ARBA" id="ARBA00023027"/>
    </source>
</evidence>
<proteinExistence type="inferred from homology"/>
<dbReference type="GO" id="GO:0005737">
    <property type="term" value="C:cytoplasm"/>
    <property type="evidence" value="ECO:0007669"/>
    <property type="project" value="UniProtKB-SubCell"/>
</dbReference>
<dbReference type="FunFam" id="3.40.50.10140:FF:000007">
    <property type="entry name" value="Disease resistance protein (TIR-NBS-LRR class)"/>
    <property type="match status" value="1"/>
</dbReference>
<dbReference type="PRINTS" id="PR00364">
    <property type="entry name" value="DISEASERSIST"/>
</dbReference>
<evidence type="ECO:0000256" key="5">
    <source>
        <dbReference type="ARBA" id="ARBA00022737"/>
    </source>
</evidence>
<dbReference type="Gene3D" id="1.10.8.430">
    <property type="entry name" value="Helical domain of apoptotic protease-activating factors"/>
    <property type="match status" value="1"/>
</dbReference>
<dbReference type="Gene3D" id="3.40.50.10140">
    <property type="entry name" value="Toll/interleukin-1 receptor homology (TIR) domain"/>
    <property type="match status" value="1"/>
</dbReference>
<feature type="region of interest" description="Disordered" evidence="10">
    <location>
        <begin position="994"/>
        <end position="1015"/>
    </location>
</feature>
<evidence type="ECO:0000256" key="4">
    <source>
        <dbReference type="ARBA" id="ARBA00022614"/>
    </source>
</evidence>
<keyword evidence="13" id="KW-1185">Reference proteome</keyword>
<dbReference type="PANTHER" id="PTHR11017:SF479">
    <property type="entry name" value="DISEASE RESISTANCE PROTEIN (TIR-NBS-LRR CLASS) FAMILY"/>
    <property type="match status" value="1"/>
</dbReference>
<dbReference type="InterPro" id="IPR011713">
    <property type="entry name" value="Leu-rich_rpt_3"/>
</dbReference>